<evidence type="ECO:0000256" key="1">
    <source>
        <dbReference type="SAM" id="MobiDB-lite"/>
    </source>
</evidence>
<dbReference type="AlphaFoldDB" id="A0A812Q6P0"/>
<gene>
    <name evidence="2" type="ORF">SPIL2461_LOCUS9191</name>
</gene>
<sequence length="398" mass="44558">MALELQMELAAQHCLGLKELGRDLALLVPPELEKQVCTDLNEDQLRKDHEWMMRGLLEFPAFQERCPSKFEAAEILKSLNGHFKAQRCALLVLSREFCDQRTKARSLEDSQASLEACDSSALGADDDAEQDEPGDPLPDAAVGDDGSDELSAMLVTPAEEEDSARPGVAEGHESEDANDFVADVEESSTSDSDGADDDGDEIWDKRILKPTSSVDSEETLILGQTRPEDLAAVLPDLVDEFDERMRERQQKKKKNKASSSSKPKKIENEKPAGIKRKRAFEEAPREFRDERDVDDGDEDEGAKAILDTFDVAYRPAILSLPTHLRISWKNQPMDQAFGMLMNKINGPKATLIYSNYKFIKELYVPLPDNIEWSKEITTKHPECTCNHGFSNRVFPTVV</sequence>
<dbReference type="Proteomes" id="UP000649617">
    <property type="component" value="Unassembled WGS sequence"/>
</dbReference>
<organism evidence="2 3">
    <name type="scientific">Symbiodinium pilosum</name>
    <name type="common">Dinoflagellate</name>
    <dbReference type="NCBI Taxonomy" id="2952"/>
    <lineage>
        <taxon>Eukaryota</taxon>
        <taxon>Sar</taxon>
        <taxon>Alveolata</taxon>
        <taxon>Dinophyceae</taxon>
        <taxon>Suessiales</taxon>
        <taxon>Symbiodiniaceae</taxon>
        <taxon>Symbiodinium</taxon>
    </lineage>
</organism>
<protein>
    <submittedName>
        <fullName evidence="2">Uncharacterized protein</fullName>
    </submittedName>
</protein>
<evidence type="ECO:0000313" key="3">
    <source>
        <dbReference type="Proteomes" id="UP000649617"/>
    </source>
</evidence>
<reference evidence="2" key="1">
    <citation type="submission" date="2021-02" db="EMBL/GenBank/DDBJ databases">
        <authorList>
            <person name="Dougan E. K."/>
            <person name="Rhodes N."/>
            <person name="Thang M."/>
            <person name="Chan C."/>
        </authorList>
    </citation>
    <scope>NUCLEOTIDE SEQUENCE</scope>
</reference>
<feature type="compositionally biased region" description="Basic and acidic residues" evidence="1">
    <location>
        <begin position="279"/>
        <end position="291"/>
    </location>
</feature>
<feature type="region of interest" description="Disordered" evidence="1">
    <location>
        <begin position="245"/>
        <end position="299"/>
    </location>
</feature>
<feature type="region of interest" description="Disordered" evidence="1">
    <location>
        <begin position="123"/>
        <end position="222"/>
    </location>
</feature>
<accession>A0A812Q6P0</accession>
<comment type="caution">
    <text evidence="2">The sequence shown here is derived from an EMBL/GenBank/DDBJ whole genome shotgun (WGS) entry which is preliminary data.</text>
</comment>
<proteinExistence type="predicted"/>
<evidence type="ECO:0000313" key="2">
    <source>
        <dbReference type="EMBL" id="CAE7377839.1"/>
    </source>
</evidence>
<feature type="compositionally biased region" description="Acidic residues" evidence="1">
    <location>
        <begin position="124"/>
        <end position="134"/>
    </location>
</feature>
<feature type="compositionally biased region" description="Acidic residues" evidence="1">
    <location>
        <begin position="176"/>
        <end position="201"/>
    </location>
</feature>
<keyword evidence="3" id="KW-1185">Reference proteome</keyword>
<name>A0A812Q6P0_SYMPI</name>
<dbReference type="EMBL" id="CAJNIZ010015781">
    <property type="protein sequence ID" value="CAE7377839.1"/>
    <property type="molecule type" value="Genomic_DNA"/>
</dbReference>